<name>A0A2S6EXI6_LEGPN</name>
<evidence type="ECO:0000313" key="1">
    <source>
        <dbReference type="EMBL" id="HAT1595608.1"/>
    </source>
</evidence>
<accession>A0A2S6EXI6</accession>
<reference evidence="1" key="3">
    <citation type="submission" date="2020-11" db="EMBL/GenBank/DDBJ databases">
        <authorList>
            <consortium name="NCBI Pathogen Detection Project"/>
        </authorList>
    </citation>
    <scope>NUCLEOTIDE SEQUENCE</scope>
    <source>
        <strain evidence="1">D3612</strain>
    </source>
</reference>
<sequence>MYIQKLKEMFAQMVIKKNANLIPEYYHREFLLYTNDIVTDYDEFLSSHQQYYATEIQYQVEYDEETFLEQGEKIAGRVFITTTRPNEPAKRIEVILIAQYKDEKIYRLWELTYPDWSKLPAFSNQLT</sequence>
<dbReference type="Proteomes" id="UP000861567">
    <property type="component" value="Unassembled WGS sequence"/>
</dbReference>
<reference evidence="1" key="1">
    <citation type="journal article" date="2018" name="Genome Biol.">
        <title>SKESA: strategic k-mer extension for scrupulous assemblies.</title>
        <authorList>
            <person name="Souvorov A."/>
            <person name="Agarwala R."/>
            <person name="Lipman D.J."/>
        </authorList>
    </citation>
    <scope>NUCLEOTIDE SEQUENCE</scope>
    <source>
        <strain evidence="1">D3612</strain>
    </source>
</reference>
<reference evidence="2 3" key="2">
    <citation type="submission" date="2018-02" db="EMBL/GenBank/DDBJ databases">
        <title>Draft genome sequences of four Legionella pneumophila clinical strains isolated in Ontario.</title>
        <authorList>
            <person name="Fortuna A."/>
            <person name="Ramnarine R."/>
            <person name="Li A."/>
            <person name="Frantz C."/>
            <person name="Mallo G."/>
        </authorList>
    </citation>
    <scope>NUCLEOTIDE SEQUENCE [LARGE SCALE GENOMIC DNA]</scope>
    <source>
        <strain evidence="2 3">LG61</strain>
    </source>
</reference>
<dbReference type="AlphaFoldDB" id="A0A2S6EXI6"/>
<protein>
    <submittedName>
        <fullName evidence="1">Nuclear transport factor 2 family protein</fullName>
    </submittedName>
</protein>
<dbReference type="Proteomes" id="UP000239239">
    <property type="component" value="Unassembled WGS sequence"/>
</dbReference>
<dbReference type="InterPro" id="IPR032710">
    <property type="entry name" value="NTF2-like_dom_sf"/>
</dbReference>
<dbReference type="EMBL" id="DACSEI010000005">
    <property type="protein sequence ID" value="HAT1595608.1"/>
    <property type="molecule type" value="Genomic_DNA"/>
</dbReference>
<dbReference type="OrthoDB" id="4737690at2"/>
<evidence type="ECO:0000313" key="2">
    <source>
        <dbReference type="EMBL" id="PPK29894.1"/>
    </source>
</evidence>
<organism evidence="2 3">
    <name type="scientific">Legionella pneumophila</name>
    <dbReference type="NCBI Taxonomy" id="446"/>
    <lineage>
        <taxon>Bacteria</taxon>
        <taxon>Pseudomonadati</taxon>
        <taxon>Pseudomonadota</taxon>
        <taxon>Gammaproteobacteria</taxon>
        <taxon>Legionellales</taxon>
        <taxon>Legionellaceae</taxon>
        <taxon>Legionella</taxon>
    </lineage>
</organism>
<proteinExistence type="predicted"/>
<comment type="caution">
    <text evidence="2">The sequence shown here is derived from an EMBL/GenBank/DDBJ whole genome shotgun (WGS) entry which is preliminary data.</text>
</comment>
<dbReference type="EMBL" id="PQWY01000016">
    <property type="protein sequence ID" value="PPK29894.1"/>
    <property type="molecule type" value="Genomic_DNA"/>
</dbReference>
<gene>
    <name evidence="2" type="ORF">C3928_12640</name>
    <name evidence="1" type="ORF">I8Y58_000808</name>
</gene>
<evidence type="ECO:0000313" key="3">
    <source>
        <dbReference type="Proteomes" id="UP000239239"/>
    </source>
</evidence>
<dbReference type="RefSeq" id="WP_027222567.1">
    <property type="nucleotide sequence ID" value="NZ_CP017601.1"/>
</dbReference>
<dbReference type="SUPFAM" id="SSF54427">
    <property type="entry name" value="NTF2-like"/>
    <property type="match status" value="1"/>
</dbReference>